<dbReference type="RefSeq" id="WP_105039864.1">
    <property type="nucleotide sequence ID" value="NZ_PPSL01000003.1"/>
</dbReference>
<dbReference type="Proteomes" id="UP000239872">
    <property type="component" value="Unassembled WGS sequence"/>
</dbReference>
<accession>A0A2S7SX83</accession>
<keyword evidence="2" id="KW-1185">Reference proteome</keyword>
<keyword evidence="1" id="KW-0436">Ligase</keyword>
<dbReference type="Gene3D" id="3.30.1490.20">
    <property type="entry name" value="ATP-grasp fold, A domain"/>
    <property type="match status" value="1"/>
</dbReference>
<evidence type="ECO:0000313" key="1">
    <source>
        <dbReference type="EMBL" id="PQJ11136.1"/>
    </source>
</evidence>
<dbReference type="EMBL" id="PPSL01000003">
    <property type="protein sequence ID" value="PQJ11136.1"/>
    <property type="molecule type" value="Genomic_DNA"/>
</dbReference>
<name>A0A2S7SX83_9BACT</name>
<reference evidence="1 2" key="1">
    <citation type="submission" date="2018-01" db="EMBL/GenBank/DDBJ databases">
        <title>A novel member of the phylum Bacteroidetes isolated from glacier ice.</title>
        <authorList>
            <person name="Liu Q."/>
            <person name="Xin Y.-H."/>
        </authorList>
    </citation>
    <scope>NUCLEOTIDE SEQUENCE [LARGE SCALE GENOMIC DNA]</scope>
    <source>
        <strain evidence="1 2">RB1R16</strain>
    </source>
</reference>
<protein>
    <submittedName>
        <fullName evidence="1">D-alanine--D-alanine ligase</fullName>
    </submittedName>
</protein>
<comment type="caution">
    <text evidence="1">The sequence shown here is derived from an EMBL/GenBank/DDBJ whole genome shotgun (WGS) entry which is preliminary data.</text>
</comment>
<dbReference type="InterPro" id="IPR013815">
    <property type="entry name" value="ATP_grasp_subdomain_1"/>
</dbReference>
<proteinExistence type="predicted"/>
<dbReference type="AlphaFoldDB" id="A0A2S7SX83"/>
<evidence type="ECO:0000313" key="2">
    <source>
        <dbReference type="Proteomes" id="UP000239872"/>
    </source>
</evidence>
<dbReference type="OrthoDB" id="9775266at2"/>
<gene>
    <name evidence="1" type="ORF">CJD36_014300</name>
</gene>
<sequence>MKRYFNTPFFIRLFNWEYWNSTIVYAPIYPYYAWLALKARSFMFLTAANPLIKNGGFIMESKKDVYDLIPPQYYPATLYFEAGTPLEIVSRGIEEKSLTFPLIAKPDIGERGLAVKKVNNVAELEQYITHMPFAFLVQEFVSYENEVGIFYCKPPGAARGFISGIVNKEPVTIVGDGLSTLEQLVRVNPRYLLQLDHIAAQQGEQMRSVLPVGESLVLVPYGNHSRGSKFTDHTHRATDKLNESIDRICSQIPQFYYGRLDVRFLSWEALERGENISIIEVNGSGSEPTHIYDPEHSLLFAWKEIIRHWDLLYSISKENNRRGVKYIKLSALRSDINAFKQIDASLSARVW</sequence>
<dbReference type="GO" id="GO:0016874">
    <property type="term" value="F:ligase activity"/>
    <property type="evidence" value="ECO:0007669"/>
    <property type="project" value="UniProtKB-KW"/>
</dbReference>
<dbReference type="GO" id="GO:0005524">
    <property type="term" value="F:ATP binding"/>
    <property type="evidence" value="ECO:0007669"/>
    <property type="project" value="InterPro"/>
</dbReference>
<dbReference type="SUPFAM" id="SSF56059">
    <property type="entry name" value="Glutathione synthetase ATP-binding domain-like"/>
    <property type="match status" value="1"/>
</dbReference>
<organism evidence="1 2">
    <name type="scientific">Flavipsychrobacter stenotrophus</name>
    <dbReference type="NCBI Taxonomy" id="2077091"/>
    <lineage>
        <taxon>Bacteria</taxon>
        <taxon>Pseudomonadati</taxon>
        <taxon>Bacteroidota</taxon>
        <taxon>Chitinophagia</taxon>
        <taxon>Chitinophagales</taxon>
        <taxon>Chitinophagaceae</taxon>
        <taxon>Flavipsychrobacter</taxon>
    </lineage>
</organism>